<dbReference type="PROSITE" id="PS51296">
    <property type="entry name" value="RIESKE"/>
    <property type="match status" value="1"/>
</dbReference>
<evidence type="ECO:0000256" key="2">
    <source>
        <dbReference type="ARBA" id="ARBA00022723"/>
    </source>
</evidence>
<dbReference type="InterPro" id="IPR036922">
    <property type="entry name" value="Rieske_2Fe-2S_sf"/>
</dbReference>
<reference evidence="8 9" key="1">
    <citation type="submission" date="2017-10" db="EMBL/GenBank/DDBJ databases">
        <title>The draft genome sequence of Williamsia sp. BULT 1.1 isolated from the semi-arid grassland soils from South Africa.</title>
        <authorList>
            <person name="Kabwe M.H."/>
            <person name="Govender N."/>
            <person name="Mutseka Lunga P."/>
            <person name="Vikram S."/>
            <person name="Makhalanyane T.P."/>
        </authorList>
    </citation>
    <scope>NUCLEOTIDE SEQUENCE [LARGE SCALE GENOMIC DNA]</scope>
    <source>
        <strain evidence="8 9">BULT 1.1</strain>
    </source>
</reference>
<keyword evidence="3" id="KW-0408">Iron</keyword>
<comment type="cofactor">
    <cofactor evidence="5">
        <name>[2Fe-2S] cluster</name>
        <dbReference type="ChEBI" id="CHEBI:190135"/>
    </cofactor>
</comment>
<dbReference type="GO" id="GO:0051537">
    <property type="term" value="F:2 iron, 2 sulfur cluster binding"/>
    <property type="evidence" value="ECO:0007669"/>
    <property type="project" value="UniProtKB-KW"/>
</dbReference>
<dbReference type="PANTHER" id="PTHR21496">
    <property type="entry name" value="FERREDOXIN-RELATED"/>
    <property type="match status" value="1"/>
</dbReference>
<evidence type="ECO:0000313" key="9">
    <source>
        <dbReference type="Proteomes" id="UP000225108"/>
    </source>
</evidence>
<dbReference type="Gene3D" id="2.102.10.10">
    <property type="entry name" value="Rieske [2Fe-2S] iron-sulphur domain"/>
    <property type="match status" value="1"/>
</dbReference>
<dbReference type="EMBL" id="PEBD01000005">
    <property type="protein sequence ID" value="PHV67645.1"/>
    <property type="molecule type" value="Genomic_DNA"/>
</dbReference>
<dbReference type="GO" id="GO:0016705">
    <property type="term" value="F:oxidoreductase activity, acting on paired donors, with incorporation or reduction of molecular oxygen"/>
    <property type="evidence" value="ECO:0007669"/>
    <property type="project" value="UniProtKB-ARBA"/>
</dbReference>
<organism evidence="8 9">
    <name type="scientific">Williamsia marianensis</name>
    <dbReference type="NCBI Taxonomy" id="85044"/>
    <lineage>
        <taxon>Bacteria</taxon>
        <taxon>Bacillati</taxon>
        <taxon>Actinomycetota</taxon>
        <taxon>Actinomycetes</taxon>
        <taxon>Mycobacteriales</taxon>
        <taxon>Nocardiaceae</taxon>
        <taxon>Williamsia</taxon>
    </lineage>
</organism>
<dbReference type="Pfam" id="PF00355">
    <property type="entry name" value="Rieske"/>
    <property type="match status" value="1"/>
</dbReference>
<evidence type="ECO:0000259" key="7">
    <source>
        <dbReference type="PROSITE" id="PS51296"/>
    </source>
</evidence>
<sequence length="105" mass="11205">MSAPASTAVGPLTDLTVGEGRAYVVEGSQVAVFRMADGTVRALGAVCPHRAGPIADGQTDSTKVMCPLHQYTFSFEDGRCTNSDDIEALPHYRAEVRDGVIHVWV</sequence>
<keyword evidence="1" id="KW-0001">2Fe-2S</keyword>
<dbReference type="RefSeq" id="WP_099382322.1">
    <property type="nucleotide sequence ID" value="NZ_PEBD01000005.1"/>
</dbReference>
<evidence type="ECO:0000256" key="6">
    <source>
        <dbReference type="ARBA" id="ARBA00038001"/>
    </source>
</evidence>
<dbReference type="AlphaFoldDB" id="A0A2G3PPC7"/>
<keyword evidence="4" id="KW-0411">Iron-sulfur</keyword>
<keyword evidence="2" id="KW-0479">Metal-binding</keyword>
<comment type="caution">
    <text evidence="8">The sequence shown here is derived from an EMBL/GenBank/DDBJ whole genome shotgun (WGS) entry which is preliminary data.</text>
</comment>
<dbReference type="PANTHER" id="PTHR21496:SF0">
    <property type="entry name" value="RIESKE DOMAIN-CONTAINING PROTEIN"/>
    <property type="match status" value="1"/>
</dbReference>
<comment type="similarity">
    <text evidence="6">Belongs to the bacterial ring-hydroxylating dioxygenase ferredoxin component family.</text>
</comment>
<gene>
    <name evidence="8" type="ORF">CSW57_08240</name>
</gene>
<feature type="domain" description="Rieske" evidence="7">
    <location>
        <begin position="7"/>
        <end position="103"/>
    </location>
</feature>
<dbReference type="InterPro" id="IPR017941">
    <property type="entry name" value="Rieske_2Fe-2S"/>
</dbReference>
<name>A0A2G3PPC7_WILMA</name>
<evidence type="ECO:0000313" key="8">
    <source>
        <dbReference type="EMBL" id="PHV67645.1"/>
    </source>
</evidence>
<evidence type="ECO:0000256" key="1">
    <source>
        <dbReference type="ARBA" id="ARBA00022714"/>
    </source>
</evidence>
<accession>A0A2G3PPC7</accession>
<evidence type="ECO:0000256" key="5">
    <source>
        <dbReference type="ARBA" id="ARBA00034078"/>
    </source>
</evidence>
<evidence type="ECO:0000256" key="4">
    <source>
        <dbReference type="ARBA" id="ARBA00023014"/>
    </source>
</evidence>
<evidence type="ECO:0000256" key="3">
    <source>
        <dbReference type="ARBA" id="ARBA00023004"/>
    </source>
</evidence>
<dbReference type="GO" id="GO:0046872">
    <property type="term" value="F:metal ion binding"/>
    <property type="evidence" value="ECO:0007669"/>
    <property type="project" value="UniProtKB-KW"/>
</dbReference>
<dbReference type="GO" id="GO:0004497">
    <property type="term" value="F:monooxygenase activity"/>
    <property type="evidence" value="ECO:0007669"/>
    <property type="project" value="UniProtKB-ARBA"/>
</dbReference>
<dbReference type="SUPFAM" id="SSF50022">
    <property type="entry name" value="ISP domain"/>
    <property type="match status" value="1"/>
</dbReference>
<protein>
    <submittedName>
        <fullName evidence="8">2Fe-2S ferredoxin</fullName>
    </submittedName>
</protein>
<proteinExistence type="inferred from homology"/>
<dbReference type="Proteomes" id="UP000225108">
    <property type="component" value="Unassembled WGS sequence"/>
</dbReference>